<evidence type="ECO:0000313" key="2">
    <source>
        <dbReference type="EMBL" id="GAI84039.1"/>
    </source>
</evidence>
<name>X1TVJ3_9ZZZZ</name>
<dbReference type="EMBL" id="BARW01009738">
    <property type="protein sequence ID" value="GAI84039.1"/>
    <property type="molecule type" value="Genomic_DNA"/>
</dbReference>
<protein>
    <submittedName>
        <fullName evidence="2">Uncharacterized protein</fullName>
    </submittedName>
</protein>
<gene>
    <name evidence="2" type="ORF">S12H4_19462</name>
</gene>
<organism evidence="2">
    <name type="scientific">marine sediment metagenome</name>
    <dbReference type="NCBI Taxonomy" id="412755"/>
    <lineage>
        <taxon>unclassified sequences</taxon>
        <taxon>metagenomes</taxon>
        <taxon>ecological metagenomes</taxon>
    </lineage>
</organism>
<feature type="region of interest" description="Disordered" evidence="1">
    <location>
        <begin position="73"/>
        <end position="110"/>
    </location>
</feature>
<accession>X1TVJ3</accession>
<evidence type="ECO:0000256" key="1">
    <source>
        <dbReference type="SAM" id="MobiDB-lite"/>
    </source>
</evidence>
<feature type="compositionally biased region" description="Basic and acidic residues" evidence="1">
    <location>
        <begin position="81"/>
        <end position="90"/>
    </location>
</feature>
<proteinExistence type="predicted"/>
<sequence length="110" mass="12427">MPEAITDRCTKSHEYIFLLSRSSRYYYDAGAVQENVTTFENRPDGCVRHRLYGYNSKYEGTGLKADLKKQSIPAGWNTGPGRHDTIEGRYPKGNAKTFRGGRYTNGKPDA</sequence>
<dbReference type="AlphaFoldDB" id="X1TVJ3"/>
<reference evidence="2" key="1">
    <citation type="journal article" date="2014" name="Front. Microbiol.">
        <title>High frequency of phylogenetically diverse reductive dehalogenase-homologous genes in deep subseafloor sedimentary metagenomes.</title>
        <authorList>
            <person name="Kawai M."/>
            <person name="Futagami T."/>
            <person name="Toyoda A."/>
            <person name="Takaki Y."/>
            <person name="Nishi S."/>
            <person name="Hori S."/>
            <person name="Arai W."/>
            <person name="Tsubouchi T."/>
            <person name="Morono Y."/>
            <person name="Uchiyama I."/>
            <person name="Ito T."/>
            <person name="Fujiyama A."/>
            <person name="Inagaki F."/>
            <person name="Takami H."/>
        </authorList>
    </citation>
    <scope>NUCLEOTIDE SEQUENCE</scope>
    <source>
        <strain evidence="2">Expedition CK06-06</strain>
    </source>
</reference>
<feature type="non-terminal residue" evidence="2">
    <location>
        <position position="110"/>
    </location>
</feature>
<comment type="caution">
    <text evidence="2">The sequence shown here is derived from an EMBL/GenBank/DDBJ whole genome shotgun (WGS) entry which is preliminary data.</text>
</comment>